<dbReference type="STRING" id="28189.CCYN74_220012"/>
<sequence>MKKIILSLAAIFAFGAVSAQELVSSKGEEYLPKEGDWSFGFNAGNALKFIGNAFNSNTNNEFGNSAFGKNNTAFAVPGFAEGYSFLGKKMTSDNTADRYTANFIFNYLKPKDVDATTTFGLAVGYGKEWRKGSTRLQGFYGADALLGFGVPQKDAFSFAIGAQGFVGAEYFIFPKVALGAQYSYTVAVSHQSSKDAAGNKTSVFGFGFGGENGIGVASLLFNVYF</sequence>
<dbReference type="InterPro" id="IPR011250">
    <property type="entry name" value="OMP/PagP_B-barrel"/>
</dbReference>
<keyword evidence="1" id="KW-0732">Signal</keyword>
<reference evidence="3" key="1">
    <citation type="submission" date="2015-01" db="EMBL/GenBank/DDBJ databases">
        <authorList>
            <person name="MANFREDI Pablo"/>
        </authorList>
    </citation>
    <scope>NUCLEOTIDE SEQUENCE [LARGE SCALE GENOMIC DNA]</scope>
    <source>
        <strain evidence="3">Ccyn2B</strain>
    </source>
</reference>
<dbReference type="Proteomes" id="UP000038055">
    <property type="component" value="Unassembled WGS sequence"/>
</dbReference>
<feature type="chain" id="PRO_5002117172" description="Outer membrane protein beta-barrel domain-containing protein" evidence="1">
    <location>
        <begin position="20"/>
        <end position="225"/>
    </location>
</feature>
<dbReference type="RefSeq" id="WP_041992879.1">
    <property type="nucleotide sequence ID" value="NZ_CDOD01000033.1"/>
</dbReference>
<evidence type="ECO:0000256" key="1">
    <source>
        <dbReference type="SAM" id="SignalP"/>
    </source>
</evidence>
<evidence type="ECO:0000313" key="3">
    <source>
        <dbReference type="Proteomes" id="UP000038055"/>
    </source>
</evidence>
<dbReference type="eggNOG" id="ENOG5032TGB">
    <property type="taxonomic scope" value="Bacteria"/>
</dbReference>
<evidence type="ECO:0008006" key="4">
    <source>
        <dbReference type="Google" id="ProtNLM"/>
    </source>
</evidence>
<keyword evidence="3" id="KW-1185">Reference proteome</keyword>
<gene>
    <name evidence="2" type="ORF">CCYN2B_390011</name>
</gene>
<feature type="signal peptide" evidence="1">
    <location>
        <begin position="1"/>
        <end position="19"/>
    </location>
</feature>
<proteinExistence type="predicted"/>
<dbReference type="SUPFAM" id="SSF56925">
    <property type="entry name" value="OMPA-like"/>
    <property type="match status" value="1"/>
</dbReference>
<evidence type="ECO:0000313" key="2">
    <source>
        <dbReference type="EMBL" id="CEN37026.1"/>
    </source>
</evidence>
<dbReference type="EMBL" id="CDOD01000033">
    <property type="protein sequence ID" value="CEN37026.1"/>
    <property type="molecule type" value="Genomic_DNA"/>
</dbReference>
<organism evidence="2 3">
    <name type="scientific">Capnocytophaga cynodegmi</name>
    <dbReference type="NCBI Taxonomy" id="28189"/>
    <lineage>
        <taxon>Bacteria</taxon>
        <taxon>Pseudomonadati</taxon>
        <taxon>Bacteroidota</taxon>
        <taxon>Flavobacteriia</taxon>
        <taxon>Flavobacteriales</taxon>
        <taxon>Flavobacteriaceae</taxon>
        <taxon>Capnocytophaga</taxon>
    </lineage>
</organism>
<name>A0A0B7HBH1_9FLAO</name>
<accession>A0A0B7HBH1</accession>
<protein>
    <recommendedName>
        <fullName evidence="4">Outer membrane protein beta-barrel domain-containing protein</fullName>
    </recommendedName>
</protein>
<dbReference type="AlphaFoldDB" id="A0A0B7HBH1"/>